<organism evidence="2 3">
    <name type="scientific">Paracoccidioides brasiliensis</name>
    <dbReference type="NCBI Taxonomy" id="121759"/>
    <lineage>
        <taxon>Eukaryota</taxon>
        <taxon>Fungi</taxon>
        <taxon>Dikarya</taxon>
        <taxon>Ascomycota</taxon>
        <taxon>Pezizomycotina</taxon>
        <taxon>Eurotiomycetes</taxon>
        <taxon>Eurotiomycetidae</taxon>
        <taxon>Onygenales</taxon>
        <taxon>Ajellomycetaceae</taxon>
        <taxon>Paracoccidioides</taxon>
    </lineage>
</organism>
<name>A0A1D2J983_PARBR</name>
<sequence>MEREAEEAKKRRRERPRKTDGSQWQRGRGQCGGLSVDAVEDFCLYIFVVGRFREERRFVSIPRGAAVLFTLGKIDGLDKCWWFKLKMSEIKFDKPYPNRQKRLWGKPALQRLLRHFSQKSKGSDCEHTGIIAGGRNQIPANSHRLHQQPFYRLGKCELETDTYPSNLPPRSHARDGRRMANETFNPALSAVPYTLPCPSILFIAHVVNHDRRYETILRRKSSTRNPIPLVYQTQISIPENIGTDQSCSTSSAPVPEIPGKLLSGLLNGDAAVKILDNFSAFLIISPTCQGDRVLYASESLWSSEDFEKEELFLHKKRNHGQMTDIITEITEDGNERSHLMLFGDLPTVGGRKGLVLVPLIDITNFLDALTVSDLEIEQLLPQIYSADTQGVGSKTKSGSEIMQHVINRVANSILALYKDYFTLSKSAKEMSFYEISHVSPKVYVDRDFMTGHLTHTPEAVINQISKLMGQSQRFSLEIKWGDVGRAKRLYCIPMLGGKYSHWLCMLVDPVHPVFWQDK</sequence>
<accession>A0A1D2J983</accession>
<evidence type="ECO:0000313" key="2">
    <source>
        <dbReference type="EMBL" id="ODH20725.1"/>
    </source>
</evidence>
<dbReference type="VEuPathDB" id="FungiDB:PABG_06114"/>
<evidence type="ECO:0000256" key="1">
    <source>
        <dbReference type="SAM" id="MobiDB-lite"/>
    </source>
</evidence>
<dbReference type="Proteomes" id="UP000242814">
    <property type="component" value="Unassembled WGS sequence"/>
</dbReference>
<protein>
    <submittedName>
        <fullName evidence="2">Uncharacterized protein</fullName>
    </submittedName>
</protein>
<comment type="caution">
    <text evidence="2">The sequence shown here is derived from an EMBL/GenBank/DDBJ whole genome shotgun (WGS) entry which is preliminary data.</text>
</comment>
<reference evidence="2 3" key="1">
    <citation type="submission" date="2016-06" db="EMBL/GenBank/DDBJ databases">
        <authorList>
            <person name="Kjaerup R.B."/>
            <person name="Dalgaard T.S."/>
            <person name="Juul-Madsen H.R."/>
        </authorList>
    </citation>
    <scope>NUCLEOTIDE SEQUENCE [LARGE SCALE GENOMIC DNA]</scope>
    <source>
        <strain evidence="2 3">Pb300</strain>
    </source>
</reference>
<proteinExistence type="predicted"/>
<evidence type="ECO:0000313" key="3">
    <source>
        <dbReference type="Proteomes" id="UP000242814"/>
    </source>
</evidence>
<dbReference type="AlphaFoldDB" id="A0A1D2J983"/>
<gene>
    <name evidence="2" type="ORF">ACO22_05807</name>
</gene>
<feature type="region of interest" description="Disordered" evidence="1">
    <location>
        <begin position="1"/>
        <end position="30"/>
    </location>
</feature>
<dbReference type="EMBL" id="LZYO01000275">
    <property type="protein sequence ID" value="ODH20725.1"/>
    <property type="molecule type" value="Genomic_DNA"/>
</dbReference>
<dbReference type="VEuPathDB" id="FungiDB:PADG_06589"/>